<dbReference type="RefSeq" id="WP_321546849.1">
    <property type="nucleotide sequence ID" value="NZ_JAXIVS010000005.1"/>
</dbReference>
<name>A0ABU5H3U0_9BACT</name>
<dbReference type="Gene3D" id="1.20.1600.10">
    <property type="entry name" value="Outer membrane efflux proteins (OEP)"/>
    <property type="match status" value="1"/>
</dbReference>
<keyword evidence="7" id="KW-0998">Cell outer membrane</keyword>
<sequence>MNALLIAAWVAVVPAATPITLDQARTEGRKNTQALLSLLDLERAEQQVNLSRAPLLPQVDFNTSAGGTLLGRQRIVNTFCDPSGENCVQEPREVAPTSRGGFDLTLSISQIIYDRARWKLLEQSGATAEATRGQALEQADASELEAINRFFTLYRSQATIQVLEATVRRSEEQLERARALFEAGRVGRGEELSALVNLGNDRISLLQRRSQLAQDQAQLAIWLARPGAEALEAQPPATLTQEPAPAPALEVALNEARQRRPLIQALQQQVRAASLGKDVARAGYLPRLLAQGAYSRSDPSADVFYTEPRLQHTLRGAVVLQWDIFTGLSSRAEVSRAAASVRTAELNLAQSERELEAEVRRTLVALEVQISAAKLSADNREAAAQSLALAEERFKAGAGSTLEVRDAQLKLTQAELALLESRVTVEVARFAVTRAMGLLSPGESK</sequence>
<keyword evidence="10" id="KW-1185">Reference proteome</keyword>
<evidence type="ECO:0000256" key="7">
    <source>
        <dbReference type="ARBA" id="ARBA00023237"/>
    </source>
</evidence>
<dbReference type="Pfam" id="PF02321">
    <property type="entry name" value="OEP"/>
    <property type="match status" value="2"/>
</dbReference>
<evidence type="ECO:0000313" key="10">
    <source>
        <dbReference type="Proteomes" id="UP001291309"/>
    </source>
</evidence>
<feature type="coiled-coil region" evidence="8">
    <location>
        <begin position="334"/>
        <end position="361"/>
    </location>
</feature>
<dbReference type="SUPFAM" id="SSF56954">
    <property type="entry name" value="Outer membrane efflux proteins (OEP)"/>
    <property type="match status" value="1"/>
</dbReference>
<keyword evidence="5" id="KW-0812">Transmembrane</keyword>
<evidence type="ECO:0000313" key="9">
    <source>
        <dbReference type="EMBL" id="MDY7228124.1"/>
    </source>
</evidence>
<comment type="caution">
    <text evidence="9">The sequence shown here is derived from an EMBL/GenBank/DDBJ whole genome shotgun (WGS) entry which is preliminary data.</text>
</comment>
<dbReference type="Proteomes" id="UP001291309">
    <property type="component" value="Unassembled WGS sequence"/>
</dbReference>
<dbReference type="InterPro" id="IPR051906">
    <property type="entry name" value="TolC-like"/>
</dbReference>
<evidence type="ECO:0000256" key="2">
    <source>
        <dbReference type="ARBA" id="ARBA00007613"/>
    </source>
</evidence>
<protein>
    <submittedName>
        <fullName evidence="9">TolC family protein</fullName>
    </submittedName>
</protein>
<accession>A0ABU5H3U0</accession>
<evidence type="ECO:0000256" key="4">
    <source>
        <dbReference type="ARBA" id="ARBA00022452"/>
    </source>
</evidence>
<keyword evidence="6" id="KW-0472">Membrane</keyword>
<dbReference type="PANTHER" id="PTHR30026:SF21">
    <property type="entry name" value="SLR1270 PROTEIN"/>
    <property type="match status" value="1"/>
</dbReference>
<keyword evidence="8" id="KW-0175">Coiled coil</keyword>
<evidence type="ECO:0000256" key="5">
    <source>
        <dbReference type="ARBA" id="ARBA00022692"/>
    </source>
</evidence>
<comment type="subcellular location">
    <subcellularLocation>
        <location evidence="1">Cell outer membrane</location>
    </subcellularLocation>
</comment>
<evidence type="ECO:0000256" key="3">
    <source>
        <dbReference type="ARBA" id="ARBA00022448"/>
    </source>
</evidence>
<evidence type="ECO:0000256" key="1">
    <source>
        <dbReference type="ARBA" id="ARBA00004442"/>
    </source>
</evidence>
<keyword evidence="3" id="KW-0813">Transport</keyword>
<evidence type="ECO:0000256" key="8">
    <source>
        <dbReference type="SAM" id="Coils"/>
    </source>
</evidence>
<organism evidence="9 10">
    <name type="scientific">Hyalangium rubrum</name>
    <dbReference type="NCBI Taxonomy" id="3103134"/>
    <lineage>
        <taxon>Bacteria</taxon>
        <taxon>Pseudomonadati</taxon>
        <taxon>Myxococcota</taxon>
        <taxon>Myxococcia</taxon>
        <taxon>Myxococcales</taxon>
        <taxon>Cystobacterineae</taxon>
        <taxon>Archangiaceae</taxon>
        <taxon>Hyalangium</taxon>
    </lineage>
</organism>
<reference evidence="9 10" key="1">
    <citation type="submission" date="2023-12" db="EMBL/GenBank/DDBJ databases">
        <title>the genome sequence of Hyalangium sp. s54d21.</title>
        <authorList>
            <person name="Zhang X."/>
        </authorList>
    </citation>
    <scope>NUCLEOTIDE SEQUENCE [LARGE SCALE GENOMIC DNA]</scope>
    <source>
        <strain evidence="10">s54d21</strain>
    </source>
</reference>
<dbReference type="InterPro" id="IPR003423">
    <property type="entry name" value="OMP_efflux"/>
</dbReference>
<gene>
    <name evidence="9" type="ORF">SYV04_17020</name>
</gene>
<keyword evidence="4" id="KW-1134">Transmembrane beta strand</keyword>
<comment type="similarity">
    <text evidence="2">Belongs to the outer membrane factor (OMF) (TC 1.B.17) family.</text>
</comment>
<evidence type="ECO:0000256" key="6">
    <source>
        <dbReference type="ARBA" id="ARBA00023136"/>
    </source>
</evidence>
<dbReference type="EMBL" id="JAXIVS010000005">
    <property type="protein sequence ID" value="MDY7228124.1"/>
    <property type="molecule type" value="Genomic_DNA"/>
</dbReference>
<dbReference type="PANTHER" id="PTHR30026">
    <property type="entry name" value="OUTER MEMBRANE PROTEIN TOLC"/>
    <property type="match status" value="1"/>
</dbReference>
<proteinExistence type="inferred from homology"/>